<protein>
    <submittedName>
        <fullName evidence="2">Nucleotidyltransferase domain protein</fullName>
    </submittedName>
</protein>
<dbReference type="RefSeq" id="WP_323738001.1">
    <property type="nucleotide sequence ID" value="NZ_CP112932.1"/>
</dbReference>
<name>A0ABZ0UWB7_9RICK</name>
<evidence type="ECO:0000313" key="3">
    <source>
        <dbReference type="Proteomes" id="UP001326613"/>
    </source>
</evidence>
<organism evidence="2 3">
    <name type="scientific">Candidatus Trichorickettsia mobilis</name>
    <dbReference type="NCBI Taxonomy" id="1346319"/>
    <lineage>
        <taxon>Bacteria</taxon>
        <taxon>Pseudomonadati</taxon>
        <taxon>Pseudomonadota</taxon>
        <taxon>Alphaproteobacteria</taxon>
        <taxon>Rickettsiales</taxon>
        <taxon>Rickettsiaceae</taxon>
        <taxon>Rickettsieae</taxon>
        <taxon>Candidatus Trichorickettsia</taxon>
    </lineage>
</organism>
<keyword evidence="3" id="KW-1185">Reference proteome</keyword>
<dbReference type="Proteomes" id="UP001326613">
    <property type="component" value="Chromosome"/>
</dbReference>
<dbReference type="InterPro" id="IPR041633">
    <property type="entry name" value="Polbeta"/>
</dbReference>
<dbReference type="Pfam" id="PF18765">
    <property type="entry name" value="Polbeta"/>
    <property type="match status" value="1"/>
</dbReference>
<proteinExistence type="predicted"/>
<dbReference type="InterPro" id="IPR043519">
    <property type="entry name" value="NT_sf"/>
</dbReference>
<evidence type="ECO:0000259" key="1">
    <source>
        <dbReference type="Pfam" id="PF18765"/>
    </source>
</evidence>
<gene>
    <name evidence="2" type="ORF">Trichorick_01115</name>
</gene>
<feature type="domain" description="Polymerase beta nucleotidyltransferase" evidence="1">
    <location>
        <begin position="12"/>
        <end position="89"/>
    </location>
</feature>
<accession>A0ABZ0UWB7</accession>
<sequence>MIYLDPEDLMILKPILQKYPYTFYAYGSRVKGTHRKFSDLDLCIIEHVDDRSLIFELEEELEESNLSIKVDVKRYWYDMNDDFRSLIQKDLVLVEIK</sequence>
<evidence type="ECO:0000313" key="2">
    <source>
        <dbReference type="EMBL" id="WPY01209.1"/>
    </source>
</evidence>
<reference evidence="2 3" key="1">
    <citation type="submission" date="2022-10" db="EMBL/GenBank/DDBJ databases">
        <title>Host association and intracellularity evolved multiple times independently in the Rickettsiales.</title>
        <authorList>
            <person name="Castelli M."/>
            <person name="Nardi T."/>
            <person name="Gammuto L."/>
            <person name="Bellinzona G."/>
            <person name="Sabaneyeva E."/>
            <person name="Potekhin A."/>
            <person name="Serra V."/>
            <person name="Petroni G."/>
            <person name="Sassera D."/>
        </authorList>
    </citation>
    <scope>NUCLEOTIDE SEQUENCE [LARGE SCALE GENOMIC DNA]</scope>
    <source>
        <strain evidence="2 3">Kr 154-4</strain>
    </source>
</reference>
<dbReference type="SUPFAM" id="SSF81301">
    <property type="entry name" value="Nucleotidyltransferase"/>
    <property type="match status" value="1"/>
</dbReference>
<dbReference type="Gene3D" id="3.30.460.10">
    <property type="entry name" value="Beta Polymerase, domain 2"/>
    <property type="match status" value="1"/>
</dbReference>
<dbReference type="EMBL" id="CP112932">
    <property type="protein sequence ID" value="WPY01209.1"/>
    <property type="molecule type" value="Genomic_DNA"/>
</dbReference>
<dbReference type="CDD" id="cd05403">
    <property type="entry name" value="NT_KNTase_like"/>
    <property type="match status" value="1"/>
</dbReference>